<proteinExistence type="predicted"/>
<accession>A0AAW0SC69</accession>
<dbReference type="AlphaFoldDB" id="A0AAW0SC69"/>
<keyword evidence="3" id="KW-1185">Reference proteome</keyword>
<dbReference type="Proteomes" id="UP001487740">
    <property type="component" value="Unassembled WGS sequence"/>
</dbReference>
<dbReference type="EMBL" id="JARAKH010001960">
    <property type="protein sequence ID" value="KAK8372452.1"/>
    <property type="molecule type" value="Genomic_DNA"/>
</dbReference>
<gene>
    <name evidence="2" type="ORF">O3P69_015527</name>
</gene>
<evidence type="ECO:0000313" key="2">
    <source>
        <dbReference type="EMBL" id="KAK8372452.1"/>
    </source>
</evidence>
<sequence>MMSTFVDLSETSATAPHDSHTPPPPPQLAGEGIHHLLLQQLARAQDQAEQAGGDAEGGQLARPLLLASNSTAHSCSLLQPGYRGISLCTRPGHEEMCQQHISAPAAQGYLPHLLHNSSRLTAEQRCDSNSSLLIK</sequence>
<evidence type="ECO:0000256" key="1">
    <source>
        <dbReference type="SAM" id="MobiDB-lite"/>
    </source>
</evidence>
<protein>
    <submittedName>
        <fullName evidence="2">Uncharacterized protein</fullName>
    </submittedName>
</protein>
<reference evidence="2 3" key="1">
    <citation type="submission" date="2023-03" db="EMBL/GenBank/DDBJ databases">
        <title>High-quality genome of Scylla paramamosain provides insights in environmental adaptation.</title>
        <authorList>
            <person name="Zhang L."/>
        </authorList>
    </citation>
    <scope>NUCLEOTIDE SEQUENCE [LARGE SCALE GENOMIC DNA]</scope>
    <source>
        <strain evidence="2">LZ_2023a</strain>
        <tissue evidence="2">Muscle</tissue>
    </source>
</reference>
<evidence type="ECO:0000313" key="3">
    <source>
        <dbReference type="Proteomes" id="UP001487740"/>
    </source>
</evidence>
<feature type="region of interest" description="Disordered" evidence="1">
    <location>
        <begin position="1"/>
        <end position="32"/>
    </location>
</feature>
<name>A0AAW0SC69_SCYPA</name>
<organism evidence="2 3">
    <name type="scientific">Scylla paramamosain</name>
    <name type="common">Mud crab</name>
    <dbReference type="NCBI Taxonomy" id="85552"/>
    <lineage>
        <taxon>Eukaryota</taxon>
        <taxon>Metazoa</taxon>
        <taxon>Ecdysozoa</taxon>
        <taxon>Arthropoda</taxon>
        <taxon>Crustacea</taxon>
        <taxon>Multicrustacea</taxon>
        <taxon>Malacostraca</taxon>
        <taxon>Eumalacostraca</taxon>
        <taxon>Eucarida</taxon>
        <taxon>Decapoda</taxon>
        <taxon>Pleocyemata</taxon>
        <taxon>Brachyura</taxon>
        <taxon>Eubrachyura</taxon>
        <taxon>Portunoidea</taxon>
        <taxon>Portunidae</taxon>
        <taxon>Portuninae</taxon>
        <taxon>Scylla</taxon>
    </lineage>
</organism>
<comment type="caution">
    <text evidence="2">The sequence shown here is derived from an EMBL/GenBank/DDBJ whole genome shotgun (WGS) entry which is preliminary data.</text>
</comment>